<evidence type="ECO:0000256" key="9">
    <source>
        <dbReference type="SAM" id="Coils"/>
    </source>
</evidence>
<dbReference type="InterPro" id="IPR036028">
    <property type="entry name" value="SH3-like_dom_sf"/>
</dbReference>
<dbReference type="InterPro" id="IPR047163">
    <property type="entry name" value="ASPP1/2"/>
</dbReference>
<dbReference type="Proteomes" id="UP001445076">
    <property type="component" value="Unassembled WGS sequence"/>
</dbReference>
<comment type="subcellular location">
    <subcellularLocation>
        <location evidence="1">Nucleus</location>
    </subcellularLocation>
</comment>
<dbReference type="PANTHER" id="PTHR24131:SF10">
    <property type="entry name" value="ANKYRIN-REPEAT, SH3-DOMAIN, AND PROLINE-RICH-REGION CONTAINING PROTEIN, ISOFORM B"/>
    <property type="match status" value="1"/>
</dbReference>
<evidence type="ECO:0000313" key="13">
    <source>
        <dbReference type="Proteomes" id="UP001445076"/>
    </source>
</evidence>
<feature type="compositionally biased region" description="Polar residues" evidence="10">
    <location>
        <begin position="543"/>
        <end position="552"/>
    </location>
</feature>
<feature type="compositionally biased region" description="Polar residues" evidence="10">
    <location>
        <begin position="345"/>
        <end position="356"/>
    </location>
</feature>
<dbReference type="GO" id="GO:0005634">
    <property type="term" value="C:nucleus"/>
    <property type="evidence" value="ECO:0007669"/>
    <property type="project" value="UniProtKB-SubCell"/>
</dbReference>
<keyword evidence="6" id="KW-0539">Nucleus</keyword>
<comment type="caution">
    <text evidence="12">The sequence shown here is derived from an EMBL/GenBank/DDBJ whole genome shotgun (WGS) entry which is preliminary data.</text>
</comment>
<feature type="region of interest" description="Disordered" evidence="10">
    <location>
        <begin position="79"/>
        <end position="110"/>
    </location>
</feature>
<dbReference type="InterPro" id="IPR002110">
    <property type="entry name" value="Ankyrin_rpt"/>
</dbReference>
<feature type="compositionally biased region" description="Basic and acidic residues" evidence="10">
    <location>
        <begin position="1376"/>
        <end position="1388"/>
    </location>
</feature>
<evidence type="ECO:0000256" key="3">
    <source>
        <dbReference type="ARBA" id="ARBA00022703"/>
    </source>
</evidence>
<gene>
    <name evidence="12" type="ORF">OTU49_015090</name>
</gene>
<feature type="compositionally biased region" description="Polar residues" evidence="10">
    <location>
        <begin position="131"/>
        <end position="143"/>
    </location>
</feature>
<keyword evidence="13" id="KW-1185">Reference proteome</keyword>
<dbReference type="CDD" id="cd11807">
    <property type="entry name" value="SH3_ASPP"/>
    <property type="match status" value="1"/>
</dbReference>
<dbReference type="InterPro" id="IPR001452">
    <property type="entry name" value="SH3_domain"/>
</dbReference>
<feature type="region of interest" description="Disordered" evidence="10">
    <location>
        <begin position="126"/>
        <end position="156"/>
    </location>
</feature>
<feature type="compositionally biased region" description="Low complexity" evidence="10">
    <location>
        <begin position="1397"/>
        <end position="1417"/>
    </location>
</feature>
<organism evidence="12 13">
    <name type="scientific">Cherax quadricarinatus</name>
    <name type="common">Australian red claw crayfish</name>
    <dbReference type="NCBI Taxonomy" id="27406"/>
    <lineage>
        <taxon>Eukaryota</taxon>
        <taxon>Metazoa</taxon>
        <taxon>Ecdysozoa</taxon>
        <taxon>Arthropoda</taxon>
        <taxon>Crustacea</taxon>
        <taxon>Multicrustacea</taxon>
        <taxon>Malacostraca</taxon>
        <taxon>Eumalacostraca</taxon>
        <taxon>Eucarida</taxon>
        <taxon>Decapoda</taxon>
        <taxon>Pleocyemata</taxon>
        <taxon>Astacidea</taxon>
        <taxon>Parastacoidea</taxon>
        <taxon>Parastacidae</taxon>
        <taxon>Cherax</taxon>
    </lineage>
</organism>
<feature type="compositionally biased region" description="Polar residues" evidence="10">
    <location>
        <begin position="1134"/>
        <end position="1149"/>
    </location>
</feature>
<feature type="compositionally biased region" description="Polar residues" evidence="10">
    <location>
        <begin position="1302"/>
        <end position="1320"/>
    </location>
</feature>
<name>A0AAW0YHA1_CHEQU</name>
<evidence type="ECO:0000256" key="5">
    <source>
        <dbReference type="ARBA" id="ARBA00023043"/>
    </source>
</evidence>
<feature type="repeat" description="ANK" evidence="7">
    <location>
        <begin position="1513"/>
        <end position="1545"/>
    </location>
</feature>
<dbReference type="InterPro" id="IPR048945">
    <property type="entry name" value="RASSF8/10_RA"/>
</dbReference>
<dbReference type="GO" id="GO:0006915">
    <property type="term" value="P:apoptotic process"/>
    <property type="evidence" value="ECO:0007669"/>
    <property type="project" value="UniProtKB-KW"/>
</dbReference>
<dbReference type="GO" id="GO:0042981">
    <property type="term" value="P:regulation of apoptotic process"/>
    <property type="evidence" value="ECO:0007669"/>
    <property type="project" value="InterPro"/>
</dbReference>
<feature type="region of interest" description="Disordered" evidence="10">
    <location>
        <begin position="872"/>
        <end position="990"/>
    </location>
</feature>
<feature type="compositionally biased region" description="Polar residues" evidence="10">
    <location>
        <begin position="1217"/>
        <end position="1228"/>
    </location>
</feature>
<dbReference type="Pfam" id="PF12796">
    <property type="entry name" value="Ank_2"/>
    <property type="match status" value="1"/>
</dbReference>
<keyword evidence="4" id="KW-0677">Repeat</keyword>
<protein>
    <recommendedName>
        <fullName evidence="11">SH3 domain-containing protein</fullName>
    </recommendedName>
</protein>
<dbReference type="PROSITE" id="PS50002">
    <property type="entry name" value="SH3"/>
    <property type="match status" value="1"/>
</dbReference>
<dbReference type="SMART" id="SM00326">
    <property type="entry name" value="SH3"/>
    <property type="match status" value="1"/>
</dbReference>
<evidence type="ECO:0000313" key="12">
    <source>
        <dbReference type="EMBL" id="KAK8751002.1"/>
    </source>
</evidence>
<feature type="compositionally biased region" description="Polar residues" evidence="10">
    <location>
        <begin position="911"/>
        <end position="925"/>
    </location>
</feature>
<feature type="compositionally biased region" description="Pro residues" evidence="10">
    <location>
        <begin position="1155"/>
        <end position="1171"/>
    </location>
</feature>
<feature type="region of interest" description="Disordered" evidence="10">
    <location>
        <begin position="321"/>
        <end position="368"/>
    </location>
</feature>
<dbReference type="SUPFAM" id="SSF48403">
    <property type="entry name" value="Ankyrin repeat"/>
    <property type="match status" value="1"/>
</dbReference>
<feature type="compositionally biased region" description="Low complexity" evidence="10">
    <location>
        <begin position="931"/>
        <end position="950"/>
    </location>
</feature>
<feature type="region of interest" description="Disordered" evidence="10">
    <location>
        <begin position="1131"/>
        <end position="1203"/>
    </location>
</feature>
<feature type="compositionally biased region" description="Low complexity" evidence="10">
    <location>
        <begin position="1045"/>
        <end position="1061"/>
    </location>
</feature>
<evidence type="ECO:0000256" key="2">
    <source>
        <dbReference type="ARBA" id="ARBA00022443"/>
    </source>
</evidence>
<sequence>MLPEILGVWREDGGVSWVPLTPVTTFRDVAACVRDTGDPLPHLLEASPLGVRVVAGWERPLELLRLWDGLKDQVSYTASYSHKDDPTDPLSAFSKSSYLEEDEEDSDPISPWELYDLKDELKDLGPELRSPLSNGALTTSGYPQSGVGLAFNDPPLSRSLDDSDELVVVSSDGEADSSYNSHTHNHFGRPFFRHGGERLSNRYPGRPSQNWSSRQRRPSASSPFVRGRSQTSSLPLKSQELVHSPLHYSKQRYQFNLQNSRFNAEVDHRKRMLPVHTIENGSLNFLNGNMYKYNSIQDYNVAKENYMEKMQWNRNLSPVISKKQKLRSTEHKQPSANTGYVKVNGKSSRVQSSQGEPTRPSHAGRPSQSDIRRLLQNHFTNKAPQVKHVIEVHQSEAAPDTQSSYIKEANSHTRKNLNTSGRDLQIRNNSDYVGSSHGKSIVNCATSGESGSRTDPVSCGRESSVCTNYSPGHQSHGQAQVQEHDGQRHSTNHRSRGKKDGIEHHNKGIPGQWAGKGTSSHGQERRPHVRVLGEAGSSRETRQSQGGRSHSSVVEGEQLPVWGAGAPSSLGTSQERPSRRTTTQRTVHRRSYSDPLYEYLKEAPQALHLRQAPRRRRHSGGSALAGNVGMRDSRLPLTLLPDGCELTVGELRDMASRQQQQIESQQQLLVAREQRLKYLKQQESRAAAVAAEGDRLRRLRERVEAQEAKLRRLRALRGQSYHSQVEATRLNTASLTTDLDAMRHLFSEKEKELVVAVSKVEELTRQLEELRHGRSPLNPNNQHHNELDKLRRELLYRNSVNREASARVAAQRETLAARQDEITRIDKRVSELQQRLHRKRLLNHQLASQITAATQAKQAQLKAVQQKALREGVNSETCADDPHNPDHLKIPRGEDLGEFGPNKNDPKYQTLPYNTKFSVTFKSKNGQGGDSDSAPSTPTSTVPPTSLPEPHVSSGQNTAITSGSSNTANSGPPNTVPTSGAPISTLTTSGPVTVTTTSGLLNTIATTGTSNTAPVNGAVVTRTVHSIPTHPPSRGLAHAPALGQSQLSQVSQLVQQQQQSSGPLKPTPNPAMTPRVYGPAVQQFSQRAQPLGGTTSTQNQKLSPGVTTHAQSRTLLLPAHHSQDVENLRAVGNNAGTDGSEDGTSGNETGRNKPALPPKPAVPSKPLPPPRQKGDPLAASNESLNASQSPGRGNGQGRPPQGYRYASQNVIMSTYTQQTTASENQQGDVSEDSSRPKMANNTLNNSTSSTSVGVKAESEGGEKIHVSINRRIEMPPDFMFPEDETPPSDLLGRRVEEIENGNADSQVSSNKENGTDTVDNLNMAPILPLGELEKLRIDNAKEGRNSQDNSTTDAAHIPSDDSRQPDGADTTSILSEESRSEGEGERNNDSPVTTTVSNSNISNNNNINNNNNNNNNSSGGGVVVRRIKKGNLKTKNSSRIPRRVSFDPLALLLDASLEGELELVRRTAMEVTNPSAANDEGITALHNAICAGHLDIVTFLVTFGCDVNAQDSDGWTPLHCAASCNNVAMVRFLVEHGACILATTLSDHETAAEKCEQDEEGYDGCSQYLYSVQEKLGIMNGGVVYGVYDYESQASDELSFHCGDAITILRRGDEYEREWWWGQLQDIQGYIPRNLLGLYPRVKTPLRDS</sequence>
<dbReference type="EMBL" id="JARKIK010000007">
    <property type="protein sequence ID" value="KAK8751002.1"/>
    <property type="molecule type" value="Genomic_DNA"/>
</dbReference>
<reference evidence="12 13" key="1">
    <citation type="journal article" date="2024" name="BMC Genomics">
        <title>Genome assembly of redclaw crayfish (Cherax quadricarinatus) provides insights into its immune adaptation and hypoxia tolerance.</title>
        <authorList>
            <person name="Liu Z."/>
            <person name="Zheng J."/>
            <person name="Li H."/>
            <person name="Fang K."/>
            <person name="Wang S."/>
            <person name="He J."/>
            <person name="Zhou D."/>
            <person name="Weng S."/>
            <person name="Chi M."/>
            <person name="Gu Z."/>
            <person name="He J."/>
            <person name="Li F."/>
            <person name="Wang M."/>
        </authorList>
    </citation>
    <scope>NUCLEOTIDE SEQUENCE [LARGE SCALE GENOMIC DNA]</scope>
    <source>
        <strain evidence="12">ZL_2023a</strain>
    </source>
</reference>
<dbReference type="PROSITE" id="PS50297">
    <property type="entry name" value="ANK_REP_REGION"/>
    <property type="match status" value="2"/>
</dbReference>
<dbReference type="Pfam" id="PF21712">
    <property type="entry name" value="RASSF8-10_RA"/>
    <property type="match status" value="1"/>
</dbReference>
<keyword evidence="2 8" id="KW-0728">SH3 domain</keyword>
<accession>A0AAW0YHA1</accession>
<evidence type="ECO:0000256" key="6">
    <source>
        <dbReference type="ARBA" id="ARBA00023242"/>
    </source>
</evidence>
<dbReference type="PANTHER" id="PTHR24131">
    <property type="entry name" value="APOPTOSIS-STIMULATING OF P53 PROTEIN"/>
    <property type="match status" value="1"/>
</dbReference>
<feature type="region of interest" description="Disordered" evidence="10">
    <location>
        <begin position="172"/>
        <end position="234"/>
    </location>
</feature>
<feature type="region of interest" description="Disordered" evidence="10">
    <location>
        <begin position="410"/>
        <end position="590"/>
    </location>
</feature>
<feature type="region of interest" description="Disordered" evidence="10">
    <location>
        <begin position="1217"/>
        <end position="1264"/>
    </location>
</feature>
<feature type="compositionally biased region" description="Low complexity" evidence="10">
    <location>
        <begin position="1240"/>
        <end position="1251"/>
    </location>
</feature>
<dbReference type="GO" id="GO:0002039">
    <property type="term" value="F:p53 binding"/>
    <property type="evidence" value="ECO:0007669"/>
    <property type="project" value="InterPro"/>
</dbReference>
<keyword evidence="5 7" id="KW-0040">ANK repeat</keyword>
<feature type="region of interest" description="Disordered" evidence="10">
    <location>
        <begin position="1300"/>
        <end position="1325"/>
    </location>
</feature>
<dbReference type="Gene3D" id="3.10.20.90">
    <property type="entry name" value="Phosphatidylinositol 3-kinase Catalytic Subunit, Chain A, domain 1"/>
    <property type="match status" value="1"/>
</dbReference>
<feature type="region of interest" description="Disordered" evidence="10">
    <location>
        <begin position="1045"/>
        <end position="1076"/>
    </location>
</feature>
<feature type="compositionally biased region" description="Polar residues" evidence="10">
    <location>
        <begin position="416"/>
        <end position="433"/>
    </location>
</feature>
<dbReference type="Pfam" id="PF00018">
    <property type="entry name" value="SH3_1"/>
    <property type="match status" value="1"/>
</dbReference>
<proteinExistence type="predicted"/>
<feature type="compositionally biased region" description="Basic and acidic residues" evidence="10">
    <location>
        <begin position="880"/>
        <end position="895"/>
    </location>
</feature>
<dbReference type="Gene3D" id="1.25.40.20">
    <property type="entry name" value="Ankyrin repeat-containing domain"/>
    <property type="match status" value="1"/>
</dbReference>
<feature type="region of interest" description="Disordered" evidence="10">
    <location>
        <begin position="1342"/>
        <end position="1422"/>
    </location>
</feature>
<dbReference type="SUPFAM" id="SSF50044">
    <property type="entry name" value="SH3-domain"/>
    <property type="match status" value="1"/>
</dbReference>
<evidence type="ECO:0000256" key="1">
    <source>
        <dbReference type="ARBA" id="ARBA00004123"/>
    </source>
</evidence>
<evidence type="ECO:0000256" key="10">
    <source>
        <dbReference type="SAM" id="MobiDB-lite"/>
    </source>
</evidence>
<keyword evidence="9" id="KW-0175">Coiled coil</keyword>
<dbReference type="PROSITE" id="PS50088">
    <property type="entry name" value="ANK_REPEAT"/>
    <property type="match status" value="2"/>
</dbReference>
<keyword evidence="3" id="KW-0053">Apoptosis</keyword>
<evidence type="ECO:0000256" key="8">
    <source>
        <dbReference type="PROSITE-ProRule" id="PRU00192"/>
    </source>
</evidence>
<feature type="compositionally biased region" description="Polar residues" evidence="10">
    <location>
        <begin position="953"/>
        <end position="982"/>
    </location>
</feature>
<feature type="compositionally biased region" description="Polar residues" evidence="10">
    <location>
        <begin position="443"/>
        <end position="455"/>
    </location>
</feature>
<feature type="repeat" description="ANK" evidence="7">
    <location>
        <begin position="1480"/>
        <end position="1512"/>
    </location>
</feature>
<evidence type="ECO:0000259" key="11">
    <source>
        <dbReference type="PROSITE" id="PS50002"/>
    </source>
</evidence>
<evidence type="ECO:0000256" key="4">
    <source>
        <dbReference type="ARBA" id="ARBA00022737"/>
    </source>
</evidence>
<dbReference type="InterPro" id="IPR036770">
    <property type="entry name" value="Ankyrin_rpt-contain_sf"/>
</dbReference>
<evidence type="ECO:0000256" key="7">
    <source>
        <dbReference type="PROSITE-ProRule" id="PRU00023"/>
    </source>
</evidence>
<dbReference type="FunFam" id="1.25.40.20:FF:000008">
    <property type="entry name" value="Apoptosis-stimulating of p53 protein 2 isoform 1"/>
    <property type="match status" value="1"/>
</dbReference>
<feature type="region of interest" description="Disordered" evidence="10">
    <location>
        <begin position="1089"/>
        <end position="1109"/>
    </location>
</feature>
<feature type="domain" description="SH3" evidence="11">
    <location>
        <begin position="1579"/>
        <end position="1641"/>
    </location>
</feature>
<feature type="compositionally biased region" description="Polar residues" evidence="10">
    <location>
        <begin position="464"/>
        <end position="481"/>
    </location>
</feature>
<dbReference type="SMART" id="SM00248">
    <property type="entry name" value="ANK"/>
    <property type="match status" value="2"/>
</dbReference>
<feature type="coiled-coil region" evidence="9">
    <location>
        <begin position="689"/>
        <end position="716"/>
    </location>
</feature>